<sequence length="246" mass="26685">MQAAMATTRSLSLHGLPSPTADNLSSFALRPAALATPSRRALSVRAVAPSKSGGSPLKGDAEENSGRRTLLAAGAAVFLSWPNPAAFAAEAKKGFLPVIDKKVGYSFLYPFGWQEVAVQGQDKVYKDVIEPLESVSVNTIPTNKQDIRELGPPDQVAEALIRKVLAAPSQKTKLIEAKENDVDGKIYYTFEFTAQAPNFTRHALGAIAIANGKFYTLTTGANERRWEKMKDRLHAVIDSFKIEARI</sequence>
<evidence type="ECO:0000259" key="1">
    <source>
        <dbReference type="Pfam" id="PF01789"/>
    </source>
</evidence>
<evidence type="ECO:0000313" key="3">
    <source>
        <dbReference type="Proteomes" id="UP000729402"/>
    </source>
</evidence>
<dbReference type="AlphaFoldDB" id="A0A8J5SVW9"/>
<name>A0A8J5SVW9_ZIZPA</name>
<feature type="domain" description="PsbP C-terminal" evidence="1">
    <location>
        <begin position="93"/>
        <end position="242"/>
    </location>
</feature>
<proteinExistence type="predicted"/>
<dbReference type="Proteomes" id="UP000729402">
    <property type="component" value="Unassembled WGS sequence"/>
</dbReference>
<organism evidence="2 3">
    <name type="scientific">Zizania palustris</name>
    <name type="common">Northern wild rice</name>
    <dbReference type="NCBI Taxonomy" id="103762"/>
    <lineage>
        <taxon>Eukaryota</taxon>
        <taxon>Viridiplantae</taxon>
        <taxon>Streptophyta</taxon>
        <taxon>Embryophyta</taxon>
        <taxon>Tracheophyta</taxon>
        <taxon>Spermatophyta</taxon>
        <taxon>Magnoliopsida</taxon>
        <taxon>Liliopsida</taxon>
        <taxon>Poales</taxon>
        <taxon>Poaceae</taxon>
        <taxon>BOP clade</taxon>
        <taxon>Oryzoideae</taxon>
        <taxon>Oryzeae</taxon>
        <taxon>Zizaniinae</taxon>
        <taxon>Zizania</taxon>
    </lineage>
</organism>
<dbReference type="GO" id="GO:0019898">
    <property type="term" value="C:extrinsic component of membrane"/>
    <property type="evidence" value="ECO:0007669"/>
    <property type="project" value="InterPro"/>
</dbReference>
<dbReference type="PANTHER" id="PTHR31407">
    <property type="match status" value="1"/>
</dbReference>
<dbReference type="GO" id="GO:0005509">
    <property type="term" value="F:calcium ion binding"/>
    <property type="evidence" value="ECO:0007669"/>
    <property type="project" value="InterPro"/>
</dbReference>
<dbReference type="NCBIfam" id="NF040946">
    <property type="entry name" value="PSII_PsbP"/>
    <property type="match status" value="1"/>
</dbReference>
<dbReference type="PANTHER" id="PTHR31407:SF4">
    <property type="entry name" value="PSBP-LIKE PROTEIN 1, CHLOROPLASTIC"/>
    <property type="match status" value="1"/>
</dbReference>
<evidence type="ECO:0000313" key="2">
    <source>
        <dbReference type="EMBL" id="KAG8062919.1"/>
    </source>
</evidence>
<keyword evidence="3" id="KW-1185">Reference proteome</keyword>
<dbReference type="GO" id="GO:0015979">
    <property type="term" value="P:photosynthesis"/>
    <property type="evidence" value="ECO:0007669"/>
    <property type="project" value="InterPro"/>
</dbReference>
<accession>A0A8J5SVW9</accession>
<comment type="caution">
    <text evidence="2">The sequence shown here is derived from an EMBL/GenBank/DDBJ whole genome shotgun (WGS) entry which is preliminary data.</text>
</comment>
<dbReference type="Pfam" id="PF01789">
    <property type="entry name" value="PsbP"/>
    <property type="match status" value="1"/>
</dbReference>
<reference evidence="2" key="1">
    <citation type="journal article" date="2021" name="bioRxiv">
        <title>Whole Genome Assembly and Annotation of Northern Wild Rice, Zizania palustris L., Supports a Whole Genome Duplication in the Zizania Genus.</title>
        <authorList>
            <person name="Haas M."/>
            <person name="Kono T."/>
            <person name="Macchietto M."/>
            <person name="Millas R."/>
            <person name="McGilp L."/>
            <person name="Shao M."/>
            <person name="Duquette J."/>
            <person name="Hirsch C.N."/>
            <person name="Kimball J."/>
        </authorList>
    </citation>
    <scope>NUCLEOTIDE SEQUENCE</scope>
    <source>
        <tissue evidence="2">Fresh leaf tissue</tissue>
    </source>
</reference>
<protein>
    <recommendedName>
        <fullName evidence="1">PsbP C-terminal domain-containing protein</fullName>
    </recommendedName>
</protein>
<dbReference type="EMBL" id="JAAALK010000286">
    <property type="protein sequence ID" value="KAG8062919.1"/>
    <property type="molecule type" value="Genomic_DNA"/>
</dbReference>
<reference evidence="2" key="2">
    <citation type="submission" date="2021-02" db="EMBL/GenBank/DDBJ databases">
        <authorList>
            <person name="Kimball J.A."/>
            <person name="Haas M.W."/>
            <person name="Macchietto M."/>
            <person name="Kono T."/>
            <person name="Duquette J."/>
            <person name="Shao M."/>
        </authorList>
    </citation>
    <scope>NUCLEOTIDE SEQUENCE</scope>
    <source>
        <tissue evidence="2">Fresh leaf tissue</tissue>
    </source>
</reference>
<dbReference type="GO" id="GO:0009654">
    <property type="term" value="C:photosystem II oxygen evolving complex"/>
    <property type="evidence" value="ECO:0007669"/>
    <property type="project" value="InterPro"/>
</dbReference>
<dbReference type="InterPro" id="IPR002683">
    <property type="entry name" value="PsbP_C"/>
</dbReference>
<gene>
    <name evidence="2" type="ORF">GUJ93_ZPchr0003g17656</name>
</gene>
<dbReference type="OrthoDB" id="2014109at2759"/>